<feature type="region of interest" description="Disordered" evidence="1">
    <location>
        <begin position="28"/>
        <end position="51"/>
    </location>
</feature>
<organism evidence="3 4">
    <name type="scientific">Kluyvera genomosp. 3</name>
    <dbReference type="NCBI Taxonomy" id="2774055"/>
    <lineage>
        <taxon>Bacteria</taxon>
        <taxon>Pseudomonadati</taxon>
        <taxon>Pseudomonadota</taxon>
        <taxon>Gammaproteobacteria</taxon>
        <taxon>Enterobacterales</taxon>
        <taxon>Enterobacteriaceae</taxon>
        <taxon>Kluyvera</taxon>
    </lineage>
</organism>
<evidence type="ECO:0000256" key="1">
    <source>
        <dbReference type="SAM" id="MobiDB-lite"/>
    </source>
</evidence>
<feature type="domain" description="Transposase IS116/IS110/IS902 C-terminal" evidence="2">
    <location>
        <begin position="11"/>
        <end position="46"/>
    </location>
</feature>
<dbReference type="GO" id="GO:0006313">
    <property type="term" value="P:DNA transposition"/>
    <property type="evidence" value="ECO:0007669"/>
    <property type="project" value="InterPro"/>
</dbReference>
<dbReference type="InterPro" id="IPR003346">
    <property type="entry name" value="Transposase_20"/>
</dbReference>
<evidence type="ECO:0000313" key="3">
    <source>
        <dbReference type="EMBL" id="ASG64033.1"/>
    </source>
</evidence>
<gene>
    <name evidence="3" type="ORF">CEW81_19430</name>
</gene>
<dbReference type="Pfam" id="PF02371">
    <property type="entry name" value="Transposase_20"/>
    <property type="match status" value="1"/>
</dbReference>
<dbReference type="AlphaFoldDB" id="A0A248KJK1"/>
<dbReference type="EMBL" id="CP022114">
    <property type="protein sequence ID" value="ASG64033.1"/>
    <property type="molecule type" value="Genomic_DNA"/>
</dbReference>
<sequence>MVLRFIFHASNNLERLDAFLGVTPFEKHSGTSVRGRSRMSKIGPPEIIGKL</sequence>
<dbReference type="GO" id="GO:0004803">
    <property type="term" value="F:transposase activity"/>
    <property type="evidence" value="ECO:0007669"/>
    <property type="project" value="InterPro"/>
</dbReference>
<evidence type="ECO:0000313" key="4">
    <source>
        <dbReference type="Proteomes" id="UP000197098"/>
    </source>
</evidence>
<evidence type="ECO:0000259" key="2">
    <source>
        <dbReference type="Pfam" id="PF02371"/>
    </source>
</evidence>
<protein>
    <recommendedName>
        <fullName evidence="2">Transposase IS116/IS110/IS902 C-terminal domain-containing protein</fullName>
    </recommendedName>
</protein>
<accession>A0A248KJK1</accession>
<dbReference type="Proteomes" id="UP000197098">
    <property type="component" value="Chromosome"/>
</dbReference>
<dbReference type="GO" id="GO:0003677">
    <property type="term" value="F:DNA binding"/>
    <property type="evidence" value="ECO:0007669"/>
    <property type="project" value="InterPro"/>
</dbReference>
<proteinExistence type="predicted"/>
<name>A0A248KJK1_9ENTR</name>
<reference evidence="3 4" key="1">
    <citation type="submission" date="2017-06" db="EMBL/GenBank/DDBJ databases">
        <title>Origin of plasmid-mediated fosfomycin resistance gene fosA3.</title>
        <authorList>
            <person name="Ito R."/>
            <person name="Pacey M.P."/>
            <person name="Doi Y."/>
        </authorList>
    </citation>
    <scope>NUCLEOTIDE SEQUENCE [LARGE SCALE GENOMIC DNA]</scope>
    <source>
        <strain evidence="3 4">YDC799</strain>
    </source>
</reference>